<comment type="caution">
    <text evidence="1">The sequence shown here is derived from an EMBL/GenBank/DDBJ whole genome shotgun (WGS) entry which is preliminary data.</text>
</comment>
<dbReference type="AlphaFoldDB" id="A0AAD7CH84"/>
<sequence length="133" mass="14637">MSDMQPALLTRIDSVTQELLGKKLRLAGEVLAYDATTALVILRARARDGGEGWAGVLVDVSDCVSQWSKPWLRERFCKVTTVGYLERAADTRLPEMPPHVRLPGVLDCGLVVRALLVSSARDLTMETWDEAIG</sequence>
<name>A0AAD7CH84_9AGAR</name>
<evidence type="ECO:0000313" key="2">
    <source>
        <dbReference type="Proteomes" id="UP001221142"/>
    </source>
</evidence>
<organism evidence="1 2">
    <name type="scientific">Roridomyces roridus</name>
    <dbReference type="NCBI Taxonomy" id="1738132"/>
    <lineage>
        <taxon>Eukaryota</taxon>
        <taxon>Fungi</taxon>
        <taxon>Dikarya</taxon>
        <taxon>Basidiomycota</taxon>
        <taxon>Agaricomycotina</taxon>
        <taxon>Agaricomycetes</taxon>
        <taxon>Agaricomycetidae</taxon>
        <taxon>Agaricales</taxon>
        <taxon>Marasmiineae</taxon>
        <taxon>Mycenaceae</taxon>
        <taxon>Roridomyces</taxon>
    </lineage>
</organism>
<protein>
    <submittedName>
        <fullName evidence="1">Uncharacterized protein</fullName>
    </submittedName>
</protein>
<dbReference type="Proteomes" id="UP001221142">
    <property type="component" value="Unassembled WGS sequence"/>
</dbReference>
<reference evidence="1" key="1">
    <citation type="submission" date="2023-03" db="EMBL/GenBank/DDBJ databases">
        <title>Massive genome expansion in bonnet fungi (Mycena s.s.) driven by repeated elements and novel gene families across ecological guilds.</title>
        <authorList>
            <consortium name="Lawrence Berkeley National Laboratory"/>
            <person name="Harder C.B."/>
            <person name="Miyauchi S."/>
            <person name="Viragh M."/>
            <person name="Kuo A."/>
            <person name="Thoen E."/>
            <person name="Andreopoulos B."/>
            <person name="Lu D."/>
            <person name="Skrede I."/>
            <person name="Drula E."/>
            <person name="Henrissat B."/>
            <person name="Morin E."/>
            <person name="Kohler A."/>
            <person name="Barry K."/>
            <person name="LaButti K."/>
            <person name="Morin E."/>
            <person name="Salamov A."/>
            <person name="Lipzen A."/>
            <person name="Mereny Z."/>
            <person name="Hegedus B."/>
            <person name="Baldrian P."/>
            <person name="Stursova M."/>
            <person name="Weitz H."/>
            <person name="Taylor A."/>
            <person name="Grigoriev I.V."/>
            <person name="Nagy L.G."/>
            <person name="Martin F."/>
            <person name="Kauserud H."/>
        </authorList>
    </citation>
    <scope>NUCLEOTIDE SEQUENCE</scope>
    <source>
        <strain evidence="1">9284</strain>
    </source>
</reference>
<gene>
    <name evidence="1" type="ORF">FB45DRAFT_1100144</name>
</gene>
<keyword evidence="2" id="KW-1185">Reference proteome</keyword>
<proteinExistence type="predicted"/>
<evidence type="ECO:0000313" key="1">
    <source>
        <dbReference type="EMBL" id="KAJ7647203.1"/>
    </source>
</evidence>
<dbReference type="EMBL" id="JARKIF010000002">
    <property type="protein sequence ID" value="KAJ7647203.1"/>
    <property type="molecule type" value="Genomic_DNA"/>
</dbReference>
<accession>A0AAD7CH84</accession>